<dbReference type="OrthoDB" id="6314933at2759"/>
<proteinExistence type="predicted"/>
<feature type="chain" id="PRO_5008789187" description="SEA domain-containing protein" evidence="2">
    <location>
        <begin position="20"/>
        <end position="201"/>
    </location>
</feature>
<protein>
    <recommendedName>
        <fullName evidence="6">SEA domain-containing protein</fullName>
    </recommendedName>
</protein>
<gene>
    <name evidence="3" type="ORF">CAPTEDRAFT_222006</name>
</gene>
<evidence type="ECO:0000256" key="1">
    <source>
        <dbReference type="SAM" id="Phobius"/>
    </source>
</evidence>
<reference evidence="5" key="1">
    <citation type="submission" date="2012-12" db="EMBL/GenBank/DDBJ databases">
        <authorList>
            <person name="Hellsten U."/>
            <person name="Grimwood J."/>
            <person name="Chapman J.A."/>
            <person name="Shapiro H."/>
            <person name="Aerts A."/>
            <person name="Otillar R.P."/>
            <person name="Terry A.Y."/>
            <person name="Boore J.L."/>
            <person name="Simakov O."/>
            <person name="Marletaz F."/>
            <person name="Cho S.-J."/>
            <person name="Edsinger-Gonzales E."/>
            <person name="Havlak P."/>
            <person name="Kuo D.-H."/>
            <person name="Larsson T."/>
            <person name="Lv J."/>
            <person name="Arendt D."/>
            <person name="Savage R."/>
            <person name="Osoegawa K."/>
            <person name="de Jong P."/>
            <person name="Lindberg D.R."/>
            <person name="Seaver E.C."/>
            <person name="Weisblat D.A."/>
            <person name="Putnam N.H."/>
            <person name="Grigoriev I.V."/>
            <person name="Rokhsar D.S."/>
        </authorList>
    </citation>
    <scope>NUCLEOTIDE SEQUENCE</scope>
    <source>
        <strain evidence="5">I ESC-2004</strain>
    </source>
</reference>
<feature type="transmembrane region" description="Helical" evidence="1">
    <location>
        <begin position="150"/>
        <end position="175"/>
    </location>
</feature>
<organism evidence="3">
    <name type="scientific">Capitella teleta</name>
    <name type="common">Polychaete worm</name>
    <dbReference type="NCBI Taxonomy" id="283909"/>
    <lineage>
        <taxon>Eukaryota</taxon>
        <taxon>Metazoa</taxon>
        <taxon>Spiralia</taxon>
        <taxon>Lophotrochozoa</taxon>
        <taxon>Annelida</taxon>
        <taxon>Polychaeta</taxon>
        <taxon>Sedentaria</taxon>
        <taxon>Scolecida</taxon>
        <taxon>Capitellidae</taxon>
        <taxon>Capitella</taxon>
    </lineage>
</organism>
<keyword evidence="5" id="KW-1185">Reference proteome</keyword>
<sequence length="201" mass="23412">MRWLLIYFVVLLMASMADAARENEESVPEGCKVCRIDLDDFSGCWNNSLTHFTKNVEADLNQLVSSFIHFSRWKKVHDTEEDFKDAILEQTLTEYEALSEEDRGPLSAADFRLIFDVIFNRTRAIEPRFEDEIYLPTLVCPTPCGYADRMYVALFFVLVIAFFLAVIVFLVYLFLIHRKTDREGQFRTMRDNRCADLCAGF</sequence>
<reference evidence="3 5" key="2">
    <citation type="journal article" date="2013" name="Nature">
        <title>Insights into bilaterian evolution from three spiralian genomes.</title>
        <authorList>
            <person name="Simakov O."/>
            <person name="Marletaz F."/>
            <person name="Cho S.J."/>
            <person name="Edsinger-Gonzales E."/>
            <person name="Havlak P."/>
            <person name="Hellsten U."/>
            <person name="Kuo D.H."/>
            <person name="Larsson T."/>
            <person name="Lv J."/>
            <person name="Arendt D."/>
            <person name="Savage R."/>
            <person name="Osoegawa K."/>
            <person name="de Jong P."/>
            <person name="Grimwood J."/>
            <person name="Chapman J.A."/>
            <person name="Shapiro H."/>
            <person name="Aerts A."/>
            <person name="Otillar R.P."/>
            <person name="Terry A.Y."/>
            <person name="Boore J.L."/>
            <person name="Grigoriev I.V."/>
            <person name="Lindberg D.R."/>
            <person name="Seaver E.C."/>
            <person name="Weisblat D.A."/>
            <person name="Putnam N.H."/>
            <person name="Rokhsar D.S."/>
        </authorList>
    </citation>
    <scope>NUCLEOTIDE SEQUENCE</scope>
    <source>
        <strain evidence="3 5">I ESC-2004</strain>
    </source>
</reference>
<dbReference type="EMBL" id="KB292835">
    <property type="protein sequence ID" value="ELU16915.1"/>
    <property type="molecule type" value="Genomic_DNA"/>
</dbReference>
<dbReference type="EnsemblMetazoa" id="CapteT222006">
    <property type="protein sequence ID" value="CapteP222006"/>
    <property type="gene ID" value="CapteG222006"/>
</dbReference>
<evidence type="ECO:0000313" key="5">
    <source>
        <dbReference type="Proteomes" id="UP000014760"/>
    </source>
</evidence>
<dbReference type="OMA" id="THCALND"/>
<keyword evidence="2" id="KW-0732">Signal</keyword>
<dbReference type="HOGENOM" id="CLU_1361566_0_0_1"/>
<evidence type="ECO:0008006" key="6">
    <source>
        <dbReference type="Google" id="ProtNLM"/>
    </source>
</evidence>
<keyword evidence="1" id="KW-1133">Transmembrane helix</keyword>
<evidence type="ECO:0000313" key="4">
    <source>
        <dbReference type="EnsemblMetazoa" id="CapteP222006"/>
    </source>
</evidence>
<reference evidence="4" key="3">
    <citation type="submission" date="2015-06" db="UniProtKB">
        <authorList>
            <consortium name="EnsemblMetazoa"/>
        </authorList>
    </citation>
    <scope>IDENTIFICATION</scope>
</reference>
<evidence type="ECO:0000313" key="3">
    <source>
        <dbReference type="EMBL" id="ELU16915.1"/>
    </source>
</evidence>
<evidence type="ECO:0000256" key="2">
    <source>
        <dbReference type="SAM" id="SignalP"/>
    </source>
</evidence>
<feature type="signal peptide" evidence="2">
    <location>
        <begin position="1"/>
        <end position="19"/>
    </location>
</feature>
<dbReference type="STRING" id="283909.R7VKN7"/>
<keyword evidence="1" id="KW-0472">Membrane</keyword>
<dbReference type="AlphaFoldDB" id="R7VKN7"/>
<name>R7VKN7_CAPTE</name>
<dbReference type="EMBL" id="AMQN01004203">
    <property type="status" value="NOT_ANNOTATED_CDS"/>
    <property type="molecule type" value="Genomic_DNA"/>
</dbReference>
<keyword evidence="1" id="KW-0812">Transmembrane</keyword>
<accession>R7VKN7</accession>
<dbReference type="Proteomes" id="UP000014760">
    <property type="component" value="Unassembled WGS sequence"/>
</dbReference>